<dbReference type="PANTHER" id="PTHR11394:SF28">
    <property type="entry name" value="TASTE RECEPTOR TYPE 2 MEMBER 13"/>
    <property type="match status" value="1"/>
</dbReference>
<evidence type="ECO:0000256" key="6">
    <source>
        <dbReference type="ARBA" id="ARBA00022989"/>
    </source>
</evidence>
<dbReference type="GO" id="GO:0033038">
    <property type="term" value="F:bitter taste receptor activity"/>
    <property type="evidence" value="ECO:0007669"/>
    <property type="project" value="Ensembl"/>
</dbReference>
<proteinExistence type="inferred from homology"/>
<evidence type="ECO:0000256" key="12">
    <source>
        <dbReference type="ARBA" id="ARBA00024847"/>
    </source>
</evidence>
<protein>
    <recommendedName>
        <fullName evidence="14">Taste receptor type 2</fullName>
    </recommendedName>
</protein>
<dbReference type="GO" id="GO:0005886">
    <property type="term" value="C:plasma membrane"/>
    <property type="evidence" value="ECO:0007669"/>
    <property type="project" value="UniProtKB-ARBA"/>
</dbReference>
<feature type="transmembrane region" description="Helical" evidence="15">
    <location>
        <begin position="230"/>
        <end position="254"/>
    </location>
</feature>
<evidence type="ECO:0000256" key="14">
    <source>
        <dbReference type="RuleBase" id="RU004424"/>
    </source>
</evidence>
<feature type="transmembrane region" description="Helical" evidence="15">
    <location>
        <begin position="181"/>
        <end position="203"/>
    </location>
</feature>
<evidence type="ECO:0000256" key="15">
    <source>
        <dbReference type="SAM" id="Phobius"/>
    </source>
</evidence>
<keyword evidence="6 15" id="KW-1133">Transmembrane helix</keyword>
<keyword evidence="7 14" id="KW-0297">G-protein coupled receptor</keyword>
<dbReference type="GO" id="GO:0004930">
    <property type="term" value="F:G protein-coupled receptor activity"/>
    <property type="evidence" value="ECO:0007669"/>
    <property type="project" value="UniProtKB-KW"/>
</dbReference>
<dbReference type="SMR" id="A0A663DAL6"/>
<comment type="caution">
    <text evidence="16">The sequence shown here is derived from an EMBL/GenBank/DDBJ whole genome shotgun (WGS) entry which is preliminary data.</text>
</comment>
<evidence type="ECO:0000256" key="1">
    <source>
        <dbReference type="ARBA" id="ARBA00004141"/>
    </source>
</evidence>
<comment type="similarity">
    <text evidence="2 13">Belongs to the G-protein coupled receptor T2R family.</text>
</comment>
<sequence>MESALPSIFTLVIIAEFIIGNLSNGFIVLINCIDWVSKRELSSVDKLLIILAISRIGLIWEILVSWFLALHSLAIFVSGTGLRIMIFSWIVSNHFNLWLATILSIFYLLKIASFSSPAFLYLKRRVNKVILMILLGTLVFLFLNLIQINMLIKDWLDRYERNTTWNFSMSDFETFSVSVRFTMTMFSLTPFTVAFISFLLLVFSLQKHLQKMQLNYKGHRDPRTKVHTNALKIVISFLLLYASFFLSILISWISELYQNTVIYMLCETIGAFYPSSHSFLLILGNAKLRQAFLLVAAKVWAKR</sequence>
<evidence type="ECO:0000256" key="7">
    <source>
        <dbReference type="ARBA" id="ARBA00023040"/>
    </source>
</evidence>
<dbReference type="FunFam" id="1.20.1070.10:FF:000042">
    <property type="entry name" value="Taste receptor type 2 member 7"/>
    <property type="match status" value="1"/>
</dbReference>
<evidence type="ECO:0000256" key="2">
    <source>
        <dbReference type="ARBA" id="ARBA00007376"/>
    </source>
</evidence>
<feature type="transmembrane region" description="Helical" evidence="15">
    <location>
        <begin position="129"/>
        <end position="152"/>
    </location>
</feature>
<keyword evidence="4 14" id="KW-0716">Sensory transduction</keyword>
<organism evidence="16 17">
    <name type="scientific">Pan troglodytes</name>
    <name type="common">Chimpanzee</name>
    <dbReference type="NCBI Taxonomy" id="9598"/>
    <lineage>
        <taxon>Eukaryota</taxon>
        <taxon>Metazoa</taxon>
        <taxon>Chordata</taxon>
        <taxon>Craniata</taxon>
        <taxon>Vertebrata</taxon>
        <taxon>Euteleostomi</taxon>
        <taxon>Mammalia</taxon>
        <taxon>Eutheria</taxon>
        <taxon>Euarchontoglires</taxon>
        <taxon>Primates</taxon>
        <taxon>Haplorrhini</taxon>
        <taxon>Catarrhini</taxon>
        <taxon>Hominidae</taxon>
        <taxon>Pan</taxon>
    </lineage>
</organism>
<dbReference type="KEGG" id="ptr:493891"/>
<dbReference type="Gene3D" id="1.20.1070.10">
    <property type="entry name" value="Rhodopsin 7-helix transmembrane proteins"/>
    <property type="match status" value="1"/>
</dbReference>
<gene>
    <name evidence="16" type="ORF">CK820_G0019280</name>
</gene>
<evidence type="ECO:0000256" key="13">
    <source>
        <dbReference type="RuleBase" id="RU004423"/>
    </source>
</evidence>
<feature type="transmembrane region" description="Helical" evidence="15">
    <location>
        <begin position="260"/>
        <end position="283"/>
    </location>
</feature>
<keyword evidence="10" id="KW-0325">Glycoprotein</keyword>
<keyword evidence="11 14" id="KW-0807">Transducer</keyword>
<evidence type="ECO:0000313" key="17">
    <source>
        <dbReference type="Proteomes" id="UP000236370"/>
    </source>
</evidence>
<evidence type="ECO:0000256" key="4">
    <source>
        <dbReference type="ARBA" id="ARBA00022606"/>
    </source>
</evidence>
<dbReference type="SUPFAM" id="SSF81321">
    <property type="entry name" value="Family A G protein-coupled receptor-like"/>
    <property type="match status" value="1"/>
</dbReference>
<dbReference type="EMBL" id="NBAG03000025">
    <property type="protein sequence ID" value="PNI98521.1"/>
    <property type="molecule type" value="Genomic_DNA"/>
</dbReference>
<dbReference type="OMA" id="KMQLNYK"/>
<evidence type="ECO:0000256" key="3">
    <source>
        <dbReference type="ARBA" id="ARBA00022480"/>
    </source>
</evidence>
<dbReference type="InterPro" id="IPR007960">
    <property type="entry name" value="TAS2R"/>
</dbReference>
<keyword evidence="3 14" id="KW-0919">Taste</keyword>
<keyword evidence="5 14" id="KW-0812">Transmembrane</keyword>
<feature type="transmembrane region" description="Helical" evidence="15">
    <location>
        <begin position="7"/>
        <end position="27"/>
    </location>
</feature>
<keyword evidence="8 14" id="KW-0472">Membrane</keyword>
<dbReference type="Pfam" id="PF05296">
    <property type="entry name" value="TAS2R"/>
    <property type="match status" value="1"/>
</dbReference>
<dbReference type="OrthoDB" id="8876749at2759"/>
<evidence type="ECO:0000313" key="16">
    <source>
        <dbReference type="EMBL" id="PNI98521.1"/>
    </source>
</evidence>
<dbReference type="AlphaFoldDB" id="A0A663DAL6"/>
<name>A0A663DAL6_PANTR</name>
<evidence type="ECO:0000256" key="8">
    <source>
        <dbReference type="ARBA" id="ARBA00023136"/>
    </source>
</evidence>
<evidence type="ECO:0000256" key="11">
    <source>
        <dbReference type="ARBA" id="ARBA00023224"/>
    </source>
</evidence>
<comment type="function">
    <text evidence="12">Receptor that may play a role in the perception of bitterness and is gustducin-linked. May play a role in sensing the chemical composition of the gastrointestinal content. The activity of this receptor may stimulate alpha gustducin, mediate PLC-beta-2 activation and lead to the gating of TRPM5.</text>
</comment>
<accession>A0A663DAL6</accession>
<evidence type="ECO:0000256" key="10">
    <source>
        <dbReference type="ARBA" id="ARBA00023180"/>
    </source>
</evidence>
<feature type="transmembrane region" description="Helical" evidence="15">
    <location>
        <begin position="73"/>
        <end position="91"/>
    </location>
</feature>
<evidence type="ECO:0000256" key="5">
    <source>
        <dbReference type="ARBA" id="ARBA00022692"/>
    </source>
</evidence>
<reference evidence="16 17" key="1">
    <citation type="submission" date="2017-12" db="EMBL/GenBank/DDBJ databases">
        <title>High-resolution comparative analysis of great ape genomes.</title>
        <authorList>
            <person name="Pollen A."/>
            <person name="Hastie A."/>
            <person name="Hormozdiari F."/>
            <person name="Dougherty M."/>
            <person name="Liu R."/>
            <person name="Chaisson M."/>
            <person name="Hoppe E."/>
            <person name="Hill C."/>
            <person name="Pang A."/>
            <person name="Hillier L."/>
            <person name="Baker C."/>
            <person name="Armstrong J."/>
            <person name="Shendure J."/>
            <person name="Paten B."/>
            <person name="Wilson R."/>
            <person name="Chao H."/>
            <person name="Schneider V."/>
            <person name="Ventura M."/>
            <person name="Kronenberg Z."/>
            <person name="Murali S."/>
            <person name="Gordon D."/>
            <person name="Cantsilieris S."/>
            <person name="Munson K."/>
            <person name="Nelson B."/>
            <person name="Raja A."/>
            <person name="Underwood J."/>
            <person name="Diekhans M."/>
            <person name="Fiddes I."/>
            <person name="Haussler D."/>
            <person name="Eichler E."/>
        </authorList>
    </citation>
    <scope>NUCLEOTIDE SEQUENCE [LARGE SCALE GENOMIC DNA]</scope>
    <source>
        <strain evidence="16">Yerkes chimp pedigree #C0471</strain>
    </source>
</reference>
<dbReference type="GO" id="GO:0032467">
    <property type="term" value="P:positive regulation of cytokinesis"/>
    <property type="evidence" value="ECO:0007669"/>
    <property type="project" value="Ensembl"/>
</dbReference>
<keyword evidence="9 14" id="KW-0675">Receptor</keyword>
<dbReference type="PANTHER" id="PTHR11394">
    <property type="entry name" value="TASTE RECEPTOR TYPE 2"/>
    <property type="match status" value="1"/>
</dbReference>
<evidence type="ECO:0000256" key="9">
    <source>
        <dbReference type="ARBA" id="ARBA00023170"/>
    </source>
</evidence>
<feature type="transmembrane region" description="Helical" evidence="15">
    <location>
        <begin position="97"/>
        <end position="122"/>
    </location>
</feature>
<dbReference type="Proteomes" id="UP000236370">
    <property type="component" value="Unassembled WGS sequence"/>
</dbReference>
<comment type="subcellular location">
    <subcellularLocation>
        <location evidence="1 14">Membrane</location>
        <topology evidence="1 14">Multi-pass membrane protein</topology>
    </subcellularLocation>
</comment>